<sequence>MKINFRSYGFKVEDDFINRIKELYDQGLYQREIADKIGCGRLTIIKAFKKYGIESIRRDQLFRKCGFNSDKEMATKFEELYKSGMSQQDIAKKFNISKDPIRWCFERHGIKKRTNSEVVGLVTANHIDLPDREIEIINGMLLGDGFIECRKYSAFMNYVCKHKKVTDSASKELKRLNTKVYKKYSRNKGKIWHRAQTRSFIELLDLRKKWYPENKKIVPKDTKLTPETCYWWYIGDGGTGNSSLMLCTNNFSIEEVEFLISRLPVHASLNMSYNKNQNKSYPVIRICRQQERIKFLKYIGPCRHQVYAYKWLIYDSKNRIKVDLSGIKGDKIRPSDQNNIDEIIPPPIDANETRRGFKFKKYGFQSEGEFEQNIRDLYHKGFSQKQIAEKFRCKRHTITRAFKIFNIKSRRGTLYERLEFKSEKEMIQQFNDLYIMGLSTKEISEKFKSSVLSIHKYLRKGNTKFRST</sequence>
<evidence type="ECO:0000313" key="2">
    <source>
        <dbReference type="EMBL" id="KKL16306.1"/>
    </source>
</evidence>
<feature type="non-terminal residue" evidence="2">
    <location>
        <position position="468"/>
    </location>
</feature>
<name>A0A0F9DEU2_9ZZZZ</name>
<accession>A0A0F9DEU2</accession>
<dbReference type="InterPro" id="IPR027434">
    <property type="entry name" value="Homing_endonucl"/>
</dbReference>
<dbReference type="EMBL" id="LAZR01039715">
    <property type="protein sequence ID" value="KKL16306.1"/>
    <property type="molecule type" value="Genomic_DNA"/>
</dbReference>
<evidence type="ECO:0000259" key="1">
    <source>
        <dbReference type="Pfam" id="PF03161"/>
    </source>
</evidence>
<dbReference type="InterPro" id="IPR004860">
    <property type="entry name" value="LAGLIDADG_dom"/>
</dbReference>
<dbReference type="Gene3D" id="1.10.10.60">
    <property type="entry name" value="Homeodomain-like"/>
    <property type="match status" value="3"/>
</dbReference>
<dbReference type="GO" id="GO:0004519">
    <property type="term" value="F:endonuclease activity"/>
    <property type="evidence" value="ECO:0007669"/>
    <property type="project" value="InterPro"/>
</dbReference>
<organism evidence="2">
    <name type="scientific">marine sediment metagenome</name>
    <dbReference type="NCBI Taxonomy" id="412755"/>
    <lineage>
        <taxon>unclassified sequences</taxon>
        <taxon>metagenomes</taxon>
        <taxon>ecological metagenomes</taxon>
    </lineage>
</organism>
<dbReference type="AlphaFoldDB" id="A0A0F9DEU2"/>
<gene>
    <name evidence="2" type="ORF">LCGC14_2496910</name>
</gene>
<dbReference type="Gene3D" id="3.10.28.10">
    <property type="entry name" value="Homing endonucleases"/>
    <property type="match status" value="2"/>
</dbReference>
<dbReference type="Pfam" id="PF03161">
    <property type="entry name" value="LAGLIDADG_2"/>
    <property type="match status" value="1"/>
</dbReference>
<proteinExistence type="predicted"/>
<protein>
    <recommendedName>
        <fullName evidence="1">Homing endonuclease LAGLIDADG domain-containing protein</fullName>
    </recommendedName>
</protein>
<reference evidence="2" key="1">
    <citation type="journal article" date="2015" name="Nature">
        <title>Complex archaea that bridge the gap between prokaryotes and eukaryotes.</title>
        <authorList>
            <person name="Spang A."/>
            <person name="Saw J.H."/>
            <person name="Jorgensen S.L."/>
            <person name="Zaremba-Niedzwiedzka K."/>
            <person name="Martijn J."/>
            <person name="Lind A.E."/>
            <person name="van Eijk R."/>
            <person name="Schleper C."/>
            <person name="Guy L."/>
            <person name="Ettema T.J."/>
        </authorList>
    </citation>
    <scope>NUCLEOTIDE SEQUENCE</scope>
</reference>
<comment type="caution">
    <text evidence="2">The sequence shown here is derived from an EMBL/GenBank/DDBJ whole genome shotgun (WGS) entry which is preliminary data.</text>
</comment>
<dbReference type="SUPFAM" id="SSF55608">
    <property type="entry name" value="Homing endonucleases"/>
    <property type="match status" value="1"/>
</dbReference>
<feature type="domain" description="Homing endonuclease LAGLIDADG" evidence="1">
    <location>
        <begin position="134"/>
        <end position="289"/>
    </location>
</feature>